<dbReference type="EMBL" id="CAIE01000036">
    <property type="protein sequence ID" value="CCH19839.1"/>
    <property type="molecule type" value="Genomic_DNA"/>
</dbReference>
<sequence length="127" mass="13340">MSASTALGSSTTGLTVVASGATRGRFAPISRAPLDTQPPGRLRPHDVGLEPGGLRKVTGLRREELALLAGQQRRRGPAAAPGLVARDPLSAHRQAPLPHGLDRSPPHPQRDFMIGCTLMRLTGPHAP</sequence>
<protein>
    <submittedName>
        <fullName evidence="2">Uncharacterized protein</fullName>
    </submittedName>
</protein>
<evidence type="ECO:0000313" key="3">
    <source>
        <dbReference type="Proteomes" id="UP000003448"/>
    </source>
</evidence>
<gene>
    <name evidence="2" type="ORF">MILUP08_44717</name>
</gene>
<dbReference type="AlphaFoldDB" id="I0L7P2"/>
<reference evidence="2 3" key="1">
    <citation type="journal article" date="2012" name="J. Bacteriol.">
        <title>Genome Sequence of Micromonospora lupini Lupac 08, Isolated from Root Nodules of Lupinus angustifolius.</title>
        <authorList>
            <person name="Alonso-Vega P."/>
            <person name="Normand P."/>
            <person name="Bacigalupe R."/>
            <person name="Pujic P."/>
            <person name="Lajus A."/>
            <person name="Vallenet D."/>
            <person name="Carro L."/>
            <person name="Coll P."/>
            <person name="Trujillo M.E."/>
        </authorList>
    </citation>
    <scope>NUCLEOTIDE SEQUENCE [LARGE SCALE GENOMIC DNA]</scope>
    <source>
        <strain evidence="2 3">Lupac 08</strain>
    </source>
</reference>
<accession>I0L7P2</accession>
<dbReference type="STRING" id="1150864.MILUP08_44717"/>
<organism evidence="2 3">
    <name type="scientific">Micromonospora lupini str. Lupac 08</name>
    <dbReference type="NCBI Taxonomy" id="1150864"/>
    <lineage>
        <taxon>Bacteria</taxon>
        <taxon>Bacillati</taxon>
        <taxon>Actinomycetota</taxon>
        <taxon>Actinomycetes</taxon>
        <taxon>Micromonosporales</taxon>
        <taxon>Micromonosporaceae</taxon>
        <taxon>Micromonospora</taxon>
    </lineage>
</organism>
<name>I0L7P2_9ACTN</name>
<evidence type="ECO:0000313" key="2">
    <source>
        <dbReference type="EMBL" id="CCH19839.1"/>
    </source>
</evidence>
<feature type="compositionally biased region" description="Basic and acidic residues" evidence="1">
    <location>
        <begin position="100"/>
        <end position="109"/>
    </location>
</feature>
<feature type="region of interest" description="Disordered" evidence="1">
    <location>
        <begin position="28"/>
        <end position="53"/>
    </location>
</feature>
<proteinExistence type="predicted"/>
<keyword evidence="3" id="KW-1185">Reference proteome</keyword>
<feature type="region of interest" description="Disordered" evidence="1">
    <location>
        <begin position="69"/>
        <end position="109"/>
    </location>
</feature>
<dbReference type="Proteomes" id="UP000003448">
    <property type="component" value="Unassembled WGS sequence"/>
</dbReference>
<evidence type="ECO:0000256" key="1">
    <source>
        <dbReference type="SAM" id="MobiDB-lite"/>
    </source>
</evidence>